<proteinExistence type="predicted"/>
<evidence type="ECO:0000313" key="1">
    <source>
        <dbReference type="EMBL" id="RPB03480.1"/>
    </source>
</evidence>
<reference evidence="1 2" key="1">
    <citation type="journal article" date="2018" name="Nat. Ecol. Evol.">
        <title>Pezizomycetes genomes reveal the molecular basis of ectomycorrhizal truffle lifestyle.</title>
        <authorList>
            <person name="Murat C."/>
            <person name="Payen T."/>
            <person name="Noel B."/>
            <person name="Kuo A."/>
            <person name="Morin E."/>
            <person name="Chen J."/>
            <person name="Kohler A."/>
            <person name="Krizsan K."/>
            <person name="Balestrini R."/>
            <person name="Da Silva C."/>
            <person name="Montanini B."/>
            <person name="Hainaut M."/>
            <person name="Levati E."/>
            <person name="Barry K.W."/>
            <person name="Belfiori B."/>
            <person name="Cichocki N."/>
            <person name="Clum A."/>
            <person name="Dockter R.B."/>
            <person name="Fauchery L."/>
            <person name="Guy J."/>
            <person name="Iotti M."/>
            <person name="Le Tacon F."/>
            <person name="Lindquist E.A."/>
            <person name="Lipzen A."/>
            <person name="Malagnac F."/>
            <person name="Mello A."/>
            <person name="Molinier V."/>
            <person name="Miyauchi S."/>
            <person name="Poulain J."/>
            <person name="Riccioni C."/>
            <person name="Rubini A."/>
            <person name="Sitrit Y."/>
            <person name="Splivallo R."/>
            <person name="Traeger S."/>
            <person name="Wang M."/>
            <person name="Zifcakova L."/>
            <person name="Wipf D."/>
            <person name="Zambonelli A."/>
            <person name="Paolocci F."/>
            <person name="Nowrousian M."/>
            <person name="Ottonello S."/>
            <person name="Baldrian P."/>
            <person name="Spatafora J.W."/>
            <person name="Henrissat B."/>
            <person name="Nagy L.G."/>
            <person name="Aury J.M."/>
            <person name="Wincker P."/>
            <person name="Grigoriev I.V."/>
            <person name="Bonfante P."/>
            <person name="Martin F.M."/>
        </authorList>
    </citation>
    <scope>NUCLEOTIDE SEQUENCE [LARGE SCALE GENOMIC DNA]</scope>
    <source>
        <strain evidence="1 2">120613-1</strain>
    </source>
</reference>
<accession>A0A3N4JYQ8</accession>
<dbReference type="EMBL" id="ML120362">
    <property type="protein sequence ID" value="RPB03480.1"/>
    <property type="molecule type" value="Genomic_DNA"/>
</dbReference>
<keyword evidence="2" id="KW-1185">Reference proteome</keyword>
<name>A0A3N4JYQ8_9PEZI</name>
<dbReference type="Proteomes" id="UP000276215">
    <property type="component" value="Unassembled WGS sequence"/>
</dbReference>
<evidence type="ECO:0000313" key="2">
    <source>
        <dbReference type="Proteomes" id="UP000276215"/>
    </source>
</evidence>
<sequence length="93" mass="10373">MLFFVLRLQLSGISELQKRKQKYFVCKCIQRSDTHRQQKGSCTVLYFALNCTVCLSSGATFLSFGDYCPPPCRKRLEPVCAPWGSASSVAATV</sequence>
<dbReference type="AlphaFoldDB" id="A0A3N4JYQ8"/>
<protein>
    <submittedName>
        <fullName evidence="1">Uncharacterized protein</fullName>
    </submittedName>
</protein>
<gene>
    <name evidence="1" type="ORF">L873DRAFT_165720</name>
</gene>
<organism evidence="1 2">
    <name type="scientific">Choiromyces venosus 120613-1</name>
    <dbReference type="NCBI Taxonomy" id="1336337"/>
    <lineage>
        <taxon>Eukaryota</taxon>
        <taxon>Fungi</taxon>
        <taxon>Dikarya</taxon>
        <taxon>Ascomycota</taxon>
        <taxon>Pezizomycotina</taxon>
        <taxon>Pezizomycetes</taxon>
        <taxon>Pezizales</taxon>
        <taxon>Tuberaceae</taxon>
        <taxon>Choiromyces</taxon>
    </lineage>
</organism>